<comment type="caution">
    <text evidence="1">The sequence shown here is derived from an EMBL/GenBank/DDBJ whole genome shotgun (WGS) entry which is preliminary data.</text>
</comment>
<reference evidence="1" key="1">
    <citation type="submission" date="2019-08" db="EMBL/GenBank/DDBJ databases">
        <authorList>
            <person name="Kucharzyk K."/>
            <person name="Murdoch R.W."/>
            <person name="Higgins S."/>
            <person name="Loffler F."/>
        </authorList>
    </citation>
    <scope>NUCLEOTIDE SEQUENCE</scope>
</reference>
<name>A0A645FW06_9ZZZZ</name>
<dbReference type="AlphaFoldDB" id="A0A645FW06"/>
<organism evidence="1">
    <name type="scientific">bioreactor metagenome</name>
    <dbReference type="NCBI Taxonomy" id="1076179"/>
    <lineage>
        <taxon>unclassified sequences</taxon>
        <taxon>metagenomes</taxon>
        <taxon>ecological metagenomes</taxon>
    </lineage>
</organism>
<proteinExistence type="predicted"/>
<evidence type="ECO:0000313" key="1">
    <source>
        <dbReference type="EMBL" id="MPN18026.1"/>
    </source>
</evidence>
<sequence length="137" mass="15389">MKTDGFKIVCGGTTANIVSKVTNKQLTVCTETVSAFTPPHYILEGVDLATEGAVTLNQLYNVMDEERILMNDDSPITQLYDYLMNSDKVIFYIGSTNSHTETDIDFIQRGIKSRKQIVPLIAEKLREIGKLVITEWI</sequence>
<dbReference type="EMBL" id="VSSQ01065278">
    <property type="protein sequence ID" value="MPN18026.1"/>
    <property type="molecule type" value="Genomic_DNA"/>
</dbReference>
<gene>
    <name evidence="1" type="ORF">SDC9_165384</name>
</gene>
<accession>A0A645FW06</accession>
<protein>
    <submittedName>
        <fullName evidence="1">Uncharacterized protein</fullName>
    </submittedName>
</protein>